<feature type="region of interest" description="Disordered" evidence="1">
    <location>
        <begin position="353"/>
        <end position="419"/>
    </location>
</feature>
<dbReference type="EMBL" id="AAMD01000011">
    <property type="protein sequence ID" value="EAU68919.1"/>
    <property type="molecule type" value="Genomic_DNA"/>
</dbReference>
<protein>
    <submittedName>
        <fullName evidence="2">Uncharacterized protein</fullName>
    </submittedName>
</protein>
<evidence type="ECO:0000313" key="3">
    <source>
        <dbReference type="Proteomes" id="UP000032702"/>
    </source>
</evidence>
<proteinExistence type="predicted"/>
<reference evidence="2 3" key="1">
    <citation type="submission" date="2006-04" db="EMBL/GenBank/DDBJ databases">
        <authorList>
            <person name="Nierman W.C."/>
        </authorList>
    </citation>
    <scope>NUCLEOTIDE SEQUENCE [LARGE SCALE GENOMIC DNA]</scope>
    <source>
        <strain evidence="2 3">DW4/3-1</strain>
    </source>
</reference>
<sequence>MPTLHPRSPLHGFTDDVPMVEILGECAVGPFHHPVPIPQALEDLQLRVGGDSRAHAAHLRLVVRVHHEDDLGQRLRLAPGLQPSALHGRLVIRQALLRAHRHRLDGHQQRFIVRLRGDADFRAHARQDARGPRVEGHGDGKRRHLRLRALVLDERLLGNLHHRTLEGFSIQGVQGHLRGLARLQVHHLVLAHLDLHLHGVQGGDDHHDVVGQVRATDALAHLTGQFDDVAVDGRDERRLRQVARRLLVDGGRLGQTLPGRRLLRIGRVPGRLRLLQLGARGQPLLHQALHARVLGMGALGFHLGDLDLGLGGALGRQRLLHRRLEPPAVDAPQHLPLLHRIPVLHQQLHEISGEAGGDLHGGGRLHLASPRDGPGDGPLVDLGQLDLHGRGRPIPEASRRDARRPEEQNASDDCLPPLHFNSPGLRVPMARIKPKRAVSTLTRFSSSVSSACVSLSCASRTSSVEPAPALKRSSASARLRAAVSRFSEASCAAEICVTRSWRVRCTSASSSRSVCARFSSEVRSVARAWFS</sequence>
<dbReference type="Proteomes" id="UP000032702">
    <property type="component" value="Unassembled WGS sequence"/>
</dbReference>
<organism evidence="2 3">
    <name type="scientific">Stigmatella aurantiaca (strain DW4/3-1)</name>
    <dbReference type="NCBI Taxonomy" id="378806"/>
    <lineage>
        <taxon>Bacteria</taxon>
        <taxon>Pseudomonadati</taxon>
        <taxon>Myxococcota</taxon>
        <taxon>Myxococcia</taxon>
        <taxon>Myxococcales</taxon>
        <taxon>Cystobacterineae</taxon>
        <taxon>Archangiaceae</taxon>
        <taxon>Stigmatella</taxon>
    </lineage>
</organism>
<evidence type="ECO:0000256" key="1">
    <source>
        <dbReference type="SAM" id="MobiDB-lite"/>
    </source>
</evidence>
<name>Q09AW8_STIAD</name>
<evidence type="ECO:0000313" key="2">
    <source>
        <dbReference type="EMBL" id="EAU68919.1"/>
    </source>
</evidence>
<dbReference type="AlphaFoldDB" id="Q09AW8"/>
<gene>
    <name evidence="2" type="ORF">STIAU_6880</name>
</gene>
<accession>Q09AW8</accession>
<comment type="caution">
    <text evidence="2">The sequence shown here is derived from an EMBL/GenBank/DDBJ whole genome shotgun (WGS) entry which is preliminary data.</text>
</comment>
<feature type="compositionally biased region" description="Gly residues" evidence="1">
    <location>
        <begin position="354"/>
        <end position="364"/>
    </location>
</feature>
<feature type="compositionally biased region" description="Basic and acidic residues" evidence="1">
    <location>
        <begin position="397"/>
        <end position="407"/>
    </location>
</feature>
<feature type="compositionally biased region" description="Low complexity" evidence="1">
    <location>
        <begin position="377"/>
        <end position="386"/>
    </location>
</feature>